<dbReference type="Proteomes" id="UP000267096">
    <property type="component" value="Unassembled WGS sequence"/>
</dbReference>
<feature type="region of interest" description="Disordered" evidence="11">
    <location>
        <begin position="1"/>
        <end position="40"/>
    </location>
</feature>
<evidence type="ECO:0000313" key="14">
    <source>
        <dbReference type="WBParaSite" id="ASIM_0000853801-mRNA-1"/>
    </source>
</evidence>
<dbReference type="GO" id="GO:0016605">
    <property type="term" value="C:PML body"/>
    <property type="evidence" value="ECO:0007669"/>
    <property type="project" value="TreeGrafter"/>
</dbReference>
<dbReference type="GO" id="GO:0070260">
    <property type="term" value="F:5'-tyrosyl-DNA phosphodiesterase activity"/>
    <property type="evidence" value="ECO:0007669"/>
    <property type="project" value="TreeGrafter"/>
</dbReference>
<keyword evidence="8" id="KW-0460">Magnesium</keyword>
<gene>
    <name evidence="12" type="ORF">ASIM_LOCUS8291</name>
</gene>
<keyword evidence="13" id="KW-1185">Reference proteome</keyword>
<comment type="subcellular location">
    <subcellularLocation>
        <location evidence="3">Nucleus</location>
    </subcellularLocation>
</comment>
<keyword evidence="7" id="KW-0378">Hydrolase</keyword>
<dbReference type="GO" id="GO:0003697">
    <property type="term" value="F:single-stranded DNA binding"/>
    <property type="evidence" value="ECO:0007669"/>
    <property type="project" value="TreeGrafter"/>
</dbReference>
<keyword evidence="6" id="KW-0227">DNA damage</keyword>
<dbReference type="PANTHER" id="PTHR15822">
    <property type="entry name" value="TRAF AND TNF RECEPTOR-ASSOCIATED PROTEIN"/>
    <property type="match status" value="1"/>
</dbReference>
<dbReference type="Gene3D" id="3.60.10.10">
    <property type="entry name" value="Endonuclease/exonuclease/phosphatase"/>
    <property type="match status" value="1"/>
</dbReference>
<evidence type="ECO:0000313" key="12">
    <source>
        <dbReference type="EMBL" id="VDK31265.1"/>
    </source>
</evidence>
<organism evidence="14">
    <name type="scientific">Anisakis simplex</name>
    <name type="common">Herring worm</name>
    <dbReference type="NCBI Taxonomy" id="6269"/>
    <lineage>
        <taxon>Eukaryota</taxon>
        <taxon>Metazoa</taxon>
        <taxon>Ecdysozoa</taxon>
        <taxon>Nematoda</taxon>
        <taxon>Chromadorea</taxon>
        <taxon>Rhabditida</taxon>
        <taxon>Spirurina</taxon>
        <taxon>Ascaridomorpha</taxon>
        <taxon>Ascaridoidea</taxon>
        <taxon>Anisakidae</taxon>
        <taxon>Anisakis</taxon>
        <taxon>Anisakis simplex complex</taxon>
    </lineage>
</organism>
<dbReference type="GO" id="GO:0004518">
    <property type="term" value="F:nuclease activity"/>
    <property type="evidence" value="ECO:0007669"/>
    <property type="project" value="UniProtKB-KW"/>
</dbReference>
<sequence>ALDNFFECSSIEHPTKKEEDDAQPQEQRKEQVPKALPTPNMDSFTVMSWNVDGLDKKSLKTRFTAACYIISTISPEVVFLQELSPELVPQLRSNLGGEYSILLSTPSQLYFTGVLLKPNVDYISHKCFPFANSGMGRA</sequence>
<evidence type="ECO:0000313" key="13">
    <source>
        <dbReference type="Proteomes" id="UP000267096"/>
    </source>
</evidence>
<reference evidence="14" key="1">
    <citation type="submission" date="2017-02" db="UniProtKB">
        <authorList>
            <consortium name="WormBaseParasite"/>
        </authorList>
    </citation>
    <scope>IDENTIFICATION</scope>
</reference>
<dbReference type="PANTHER" id="PTHR15822:SF4">
    <property type="entry name" value="TYROSYL-DNA PHOSPHODIESTERASE 2"/>
    <property type="match status" value="1"/>
</dbReference>
<evidence type="ECO:0000256" key="9">
    <source>
        <dbReference type="ARBA" id="ARBA00023204"/>
    </source>
</evidence>
<evidence type="ECO:0000256" key="6">
    <source>
        <dbReference type="ARBA" id="ARBA00022763"/>
    </source>
</evidence>
<dbReference type="GO" id="GO:0005737">
    <property type="term" value="C:cytoplasm"/>
    <property type="evidence" value="ECO:0007669"/>
    <property type="project" value="TreeGrafter"/>
</dbReference>
<evidence type="ECO:0000256" key="11">
    <source>
        <dbReference type="SAM" id="MobiDB-lite"/>
    </source>
</evidence>
<evidence type="ECO:0000256" key="1">
    <source>
        <dbReference type="ARBA" id="ARBA00001936"/>
    </source>
</evidence>
<keyword evidence="4" id="KW-0540">Nuclease</keyword>
<reference evidence="12 13" key="2">
    <citation type="submission" date="2018-11" db="EMBL/GenBank/DDBJ databases">
        <authorList>
            <consortium name="Pathogen Informatics"/>
        </authorList>
    </citation>
    <scope>NUCLEOTIDE SEQUENCE [LARGE SCALE GENOMIC DNA]</scope>
</reference>
<evidence type="ECO:0000256" key="8">
    <source>
        <dbReference type="ARBA" id="ARBA00022842"/>
    </source>
</evidence>
<dbReference type="SUPFAM" id="SSF56219">
    <property type="entry name" value="DNase I-like"/>
    <property type="match status" value="1"/>
</dbReference>
<dbReference type="EMBL" id="UYRR01022095">
    <property type="protein sequence ID" value="VDK31265.1"/>
    <property type="molecule type" value="Genomic_DNA"/>
</dbReference>
<comment type="cofactor">
    <cofactor evidence="1">
        <name>Mn(2+)</name>
        <dbReference type="ChEBI" id="CHEBI:29035"/>
    </cofactor>
</comment>
<dbReference type="WBParaSite" id="ASIM_0000853801-mRNA-1">
    <property type="protein sequence ID" value="ASIM_0000853801-mRNA-1"/>
    <property type="gene ID" value="ASIM_0000853801"/>
</dbReference>
<dbReference type="InterPro" id="IPR051547">
    <property type="entry name" value="TDP2-like"/>
</dbReference>
<name>A0A0M3JLK7_ANISI</name>
<keyword evidence="9" id="KW-0234">DNA repair</keyword>
<evidence type="ECO:0000256" key="4">
    <source>
        <dbReference type="ARBA" id="ARBA00022722"/>
    </source>
</evidence>
<proteinExistence type="predicted"/>
<dbReference type="InterPro" id="IPR036691">
    <property type="entry name" value="Endo/exonu/phosph_ase_sf"/>
</dbReference>
<evidence type="ECO:0000256" key="3">
    <source>
        <dbReference type="ARBA" id="ARBA00004123"/>
    </source>
</evidence>
<evidence type="ECO:0000256" key="10">
    <source>
        <dbReference type="ARBA" id="ARBA00023242"/>
    </source>
</evidence>
<protein>
    <submittedName>
        <fullName evidence="14">5'-tyrosyl-DNA phosphodiesterase (inferred by orthology to a C. elegans protein)</fullName>
    </submittedName>
</protein>
<evidence type="ECO:0000256" key="5">
    <source>
        <dbReference type="ARBA" id="ARBA00022723"/>
    </source>
</evidence>
<evidence type="ECO:0000256" key="7">
    <source>
        <dbReference type="ARBA" id="ARBA00022801"/>
    </source>
</evidence>
<accession>A0A0M3JLK7</accession>
<dbReference type="GO" id="GO:0046872">
    <property type="term" value="F:metal ion binding"/>
    <property type="evidence" value="ECO:0007669"/>
    <property type="project" value="UniProtKB-KW"/>
</dbReference>
<evidence type="ECO:0000256" key="2">
    <source>
        <dbReference type="ARBA" id="ARBA00001946"/>
    </source>
</evidence>
<keyword evidence="5" id="KW-0479">Metal-binding</keyword>
<dbReference type="GO" id="GO:0006302">
    <property type="term" value="P:double-strand break repair"/>
    <property type="evidence" value="ECO:0007669"/>
    <property type="project" value="TreeGrafter"/>
</dbReference>
<keyword evidence="10" id="KW-0539">Nucleus</keyword>
<dbReference type="AlphaFoldDB" id="A0A0M3JLK7"/>
<dbReference type="OrthoDB" id="9975959at2759"/>
<comment type="cofactor">
    <cofactor evidence="2">
        <name>Mg(2+)</name>
        <dbReference type="ChEBI" id="CHEBI:18420"/>
    </cofactor>
</comment>